<keyword evidence="8 13" id="KW-0547">Nucleotide-binding</keyword>
<dbReference type="Pfam" id="PF02606">
    <property type="entry name" value="LpxK"/>
    <property type="match status" value="1"/>
</dbReference>
<dbReference type="UniPathway" id="UPA00359">
    <property type="reaction ID" value="UER00482"/>
</dbReference>
<keyword evidence="9 13" id="KW-0418">Kinase</keyword>
<dbReference type="EMBL" id="FODO01000005">
    <property type="protein sequence ID" value="SEO13824.1"/>
    <property type="molecule type" value="Genomic_DNA"/>
</dbReference>
<accession>A0A1H8M953</accession>
<keyword evidence="5 13" id="KW-0444">Lipid biosynthesis</keyword>
<keyword evidence="6 13" id="KW-0441">Lipid A biosynthesis</keyword>
<evidence type="ECO:0000313" key="14">
    <source>
        <dbReference type="EMBL" id="SEO13824.1"/>
    </source>
</evidence>
<evidence type="ECO:0000256" key="5">
    <source>
        <dbReference type="ARBA" id="ARBA00022516"/>
    </source>
</evidence>
<evidence type="ECO:0000256" key="4">
    <source>
        <dbReference type="ARBA" id="ARBA00016436"/>
    </source>
</evidence>
<dbReference type="STRING" id="42354.SAMN05216333_10514"/>
<organism evidence="14 15">
    <name type="scientific">Nitrosomonas oligotropha</name>
    <dbReference type="NCBI Taxonomy" id="42354"/>
    <lineage>
        <taxon>Bacteria</taxon>
        <taxon>Pseudomonadati</taxon>
        <taxon>Pseudomonadota</taxon>
        <taxon>Betaproteobacteria</taxon>
        <taxon>Nitrosomonadales</taxon>
        <taxon>Nitrosomonadaceae</taxon>
        <taxon>Nitrosomonas</taxon>
    </lineage>
</organism>
<evidence type="ECO:0000256" key="11">
    <source>
        <dbReference type="ARBA" id="ARBA00023098"/>
    </source>
</evidence>
<comment type="catalytic activity">
    <reaction evidence="13">
        <text>a lipid A disaccharide + ATP = a lipid IVA + ADP + H(+)</text>
        <dbReference type="Rhea" id="RHEA:67840"/>
        <dbReference type="ChEBI" id="CHEBI:15378"/>
        <dbReference type="ChEBI" id="CHEBI:30616"/>
        <dbReference type="ChEBI" id="CHEBI:176343"/>
        <dbReference type="ChEBI" id="CHEBI:176425"/>
        <dbReference type="ChEBI" id="CHEBI:456216"/>
        <dbReference type="EC" id="2.7.1.130"/>
    </reaction>
</comment>
<dbReference type="AlphaFoldDB" id="A0A1H8M953"/>
<dbReference type="Proteomes" id="UP000198814">
    <property type="component" value="Unassembled WGS sequence"/>
</dbReference>
<evidence type="ECO:0000256" key="10">
    <source>
        <dbReference type="ARBA" id="ARBA00022840"/>
    </source>
</evidence>
<evidence type="ECO:0000256" key="3">
    <source>
        <dbReference type="ARBA" id="ARBA00012071"/>
    </source>
</evidence>
<dbReference type="GO" id="GO:0005886">
    <property type="term" value="C:plasma membrane"/>
    <property type="evidence" value="ECO:0007669"/>
    <property type="project" value="TreeGrafter"/>
</dbReference>
<keyword evidence="11 13" id="KW-0443">Lipid metabolism</keyword>
<sequence>MQNMKLSELYWHRITPLHFVLWPLSVLYRFFLAGKKLCYWLDILPSVKLPVPVIIVDSISIGDGGKTPLLLWLVDLLLAHGFHPGIVTQGNSDNAGPPAAVTTANSSQHSGGKAFLLAQLHGKSCPVWMGIDRIAAAQALLTAHPECNVIISNDGLQYHRLERDIEVIAVDFNEQSFGNGLLLPAGPLRSALKDLGKSSILVANNLQNHYVDPDQQNKIYNMKLVNETAYLVLDPQQRKTIADFGKESIRIVTDADNVHWLYELMQKTGINAELHSHPENHRFRAEDIHFADADIILMPEENALQCKDFAHGKLWAVSQKAWVNSELQSVLLRKLHSNPSSL</sequence>
<keyword evidence="15" id="KW-1185">Reference proteome</keyword>
<evidence type="ECO:0000256" key="2">
    <source>
        <dbReference type="ARBA" id="ARBA00004870"/>
    </source>
</evidence>
<reference evidence="15" key="1">
    <citation type="submission" date="2016-10" db="EMBL/GenBank/DDBJ databases">
        <authorList>
            <person name="Varghese N."/>
            <person name="Submissions S."/>
        </authorList>
    </citation>
    <scope>NUCLEOTIDE SEQUENCE [LARGE SCALE GENOMIC DNA]</scope>
    <source>
        <strain evidence="15">Nm76</strain>
    </source>
</reference>
<dbReference type="InterPro" id="IPR003758">
    <property type="entry name" value="LpxK"/>
</dbReference>
<evidence type="ECO:0000313" key="15">
    <source>
        <dbReference type="Proteomes" id="UP000198814"/>
    </source>
</evidence>
<keyword evidence="7 13" id="KW-0808">Transferase</keyword>
<comment type="similarity">
    <text evidence="13">Belongs to the LpxK family.</text>
</comment>
<dbReference type="GO" id="GO:0009244">
    <property type="term" value="P:lipopolysaccharide core region biosynthetic process"/>
    <property type="evidence" value="ECO:0007669"/>
    <property type="project" value="TreeGrafter"/>
</dbReference>
<dbReference type="GO" id="GO:0009029">
    <property type="term" value="F:lipid-A 4'-kinase activity"/>
    <property type="evidence" value="ECO:0007669"/>
    <property type="project" value="UniProtKB-UniRule"/>
</dbReference>
<gene>
    <name evidence="13" type="primary">lpxK</name>
    <name evidence="14" type="ORF">SAMN05216333_10514</name>
</gene>
<evidence type="ECO:0000256" key="8">
    <source>
        <dbReference type="ARBA" id="ARBA00022741"/>
    </source>
</evidence>
<name>A0A1H8M953_9PROT</name>
<comment type="caution">
    <text evidence="13">Lacks conserved residue(s) required for the propagation of feature annotation.</text>
</comment>
<dbReference type="NCBIfam" id="TIGR00682">
    <property type="entry name" value="lpxK"/>
    <property type="match status" value="1"/>
</dbReference>
<comment type="pathway">
    <text evidence="2 13">Glycolipid biosynthesis; lipid IV(A) biosynthesis; lipid IV(A) from (3R)-3-hydroxytetradecanoyl-[acyl-carrier-protein] and UDP-N-acetyl-alpha-D-glucosamine: step 6/6.</text>
</comment>
<evidence type="ECO:0000256" key="12">
    <source>
        <dbReference type="ARBA" id="ARBA00029757"/>
    </source>
</evidence>
<dbReference type="PANTHER" id="PTHR42724">
    <property type="entry name" value="TETRAACYLDISACCHARIDE 4'-KINASE"/>
    <property type="match status" value="1"/>
</dbReference>
<keyword evidence="10 13" id="KW-0067">ATP-binding</keyword>
<dbReference type="GO" id="GO:0005524">
    <property type="term" value="F:ATP binding"/>
    <property type="evidence" value="ECO:0007669"/>
    <property type="project" value="UniProtKB-UniRule"/>
</dbReference>
<proteinExistence type="inferred from homology"/>
<evidence type="ECO:0000256" key="9">
    <source>
        <dbReference type="ARBA" id="ARBA00022777"/>
    </source>
</evidence>
<evidence type="ECO:0000256" key="6">
    <source>
        <dbReference type="ARBA" id="ARBA00022556"/>
    </source>
</evidence>
<evidence type="ECO:0000256" key="7">
    <source>
        <dbReference type="ARBA" id="ARBA00022679"/>
    </source>
</evidence>
<protein>
    <recommendedName>
        <fullName evidence="4 13">Tetraacyldisaccharide 4'-kinase</fullName>
        <ecNumber evidence="3 13">2.7.1.130</ecNumber>
    </recommendedName>
    <alternativeName>
        <fullName evidence="12 13">Lipid A 4'-kinase</fullName>
    </alternativeName>
</protein>
<evidence type="ECO:0000256" key="13">
    <source>
        <dbReference type="HAMAP-Rule" id="MF_00409"/>
    </source>
</evidence>
<comment type="function">
    <text evidence="1 13">Transfers the gamma-phosphate of ATP to the 4'-position of a tetraacyldisaccharide 1-phosphate intermediate (termed DS-1-P) to form tetraacyldisaccharide 1,4'-bis-phosphate (lipid IVA).</text>
</comment>
<dbReference type="HAMAP" id="MF_00409">
    <property type="entry name" value="LpxK"/>
    <property type="match status" value="1"/>
</dbReference>
<dbReference type="GO" id="GO:0009245">
    <property type="term" value="P:lipid A biosynthetic process"/>
    <property type="evidence" value="ECO:0007669"/>
    <property type="project" value="UniProtKB-UniRule"/>
</dbReference>
<evidence type="ECO:0000256" key="1">
    <source>
        <dbReference type="ARBA" id="ARBA00002274"/>
    </source>
</evidence>
<dbReference type="EC" id="2.7.1.130" evidence="3 13"/>
<dbReference type="PANTHER" id="PTHR42724:SF1">
    <property type="entry name" value="TETRAACYLDISACCHARIDE 4'-KINASE, MITOCHONDRIAL-RELATED"/>
    <property type="match status" value="1"/>
</dbReference>